<evidence type="ECO:0000256" key="1">
    <source>
        <dbReference type="SAM" id="SignalP"/>
    </source>
</evidence>
<protein>
    <recommendedName>
        <fullName evidence="4">Lipoprotein</fullName>
    </recommendedName>
</protein>
<evidence type="ECO:0000313" key="2">
    <source>
        <dbReference type="EMBL" id="TWP52729.1"/>
    </source>
</evidence>
<feature type="signal peptide" evidence="1">
    <location>
        <begin position="1"/>
        <end position="18"/>
    </location>
</feature>
<name>A0A563EYH6_9PSEU</name>
<organism evidence="2 3">
    <name type="scientific">Lentzea tibetensis</name>
    <dbReference type="NCBI Taxonomy" id="2591470"/>
    <lineage>
        <taxon>Bacteria</taxon>
        <taxon>Bacillati</taxon>
        <taxon>Actinomycetota</taxon>
        <taxon>Actinomycetes</taxon>
        <taxon>Pseudonocardiales</taxon>
        <taxon>Pseudonocardiaceae</taxon>
        <taxon>Lentzea</taxon>
    </lineage>
</organism>
<keyword evidence="1" id="KW-0732">Signal</keyword>
<accession>A0A563EYH6</accession>
<reference evidence="2 3" key="1">
    <citation type="submission" date="2019-07" db="EMBL/GenBank/DDBJ databases">
        <title>Lentzea xizangensis sp. nov., isolated from Qinghai-Tibetan Plateau Soils.</title>
        <authorList>
            <person name="Huang J."/>
        </authorList>
    </citation>
    <scope>NUCLEOTIDE SEQUENCE [LARGE SCALE GENOMIC DNA]</scope>
    <source>
        <strain evidence="2 3">FXJ1.1311</strain>
    </source>
</reference>
<dbReference type="Proteomes" id="UP000316639">
    <property type="component" value="Unassembled WGS sequence"/>
</dbReference>
<sequence length="233" mass="25894">MRALLVLLLLAACTPVPAPDLPWHTGIVATTFWVGEVFDPSADDGSQVLSTYDARWMENYGGCDGIQDGDECRTEPRTAANDYFPTAMTPRHNPFYLDLPFDDLNDPGAFARRANVVPWAAEFKGKETDQGFSYLKNRWVQLRKGDRTCYGQIEDAGPGQYDDAEYVFGRDDRRPANKEFNGAGMDVSPALNGCLGFAELDGETDEVDWRFVAEQAVPDGPWKKVVTRQGVVL</sequence>
<dbReference type="AlphaFoldDB" id="A0A563EYH6"/>
<evidence type="ECO:0008006" key="4">
    <source>
        <dbReference type="Google" id="ProtNLM"/>
    </source>
</evidence>
<comment type="caution">
    <text evidence="2">The sequence shown here is derived from an EMBL/GenBank/DDBJ whole genome shotgun (WGS) entry which is preliminary data.</text>
</comment>
<dbReference type="EMBL" id="VOBR01000005">
    <property type="protein sequence ID" value="TWP52729.1"/>
    <property type="molecule type" value="Genomic_DNA"/>
</dbReference>
<gene>
    <name evidence="2" type="ORF">FKR81_09620</name>
</gene>
<evidence type="ECO:0000313" key="3">
    <source>
        <dbReference type="Proteomes" id="UP000316639"/>
    </source>
</evidence>
<proteinExistence type="predicted"/>
<dbReference type="OrthoDB" id="186568at2"/>
<keyword evidence="3" id="KW-1185">Reference proteome</keyword>
<feature type="chain" id="PRO_5021744969" description="Lipoprotein" evidence="1">
    <location>
        <begin position="19"/>
        <end position="233"/>
    </location>
</feature>